<reference evidence="1" key="1">
    <citation type="submission" date="2021-02" db="EMBL/GenBank/DDBJ databases">
        <authorList>
            <person name="Nowell W R."/>
        </authorList>
    </citation>
    <scope>NUCLEOTIDE SEQUENCE</scope>
</reference>
<protein>
    <submittedName>
        <fullName evidence="1">Uncharacterized protein</fullName>
    </submittedName>
</protein>
<dbReference type="Proteomes" id="UP000682733">
    <property type="component" value="Unassembled WGS sequence"/>
</dbReference>
<gene>
    <name evidence="1" type="ORF">OVA965_LOCUS42925</name>
    <name evidence="2" type="ORF">TMI583_LOCUS44977</name>
</gene>
<dbReference type="AlphaFoldDB" id="A0A8S2G546"/>
<comment type="caution">
    <text evidence="1">The sequence shown here is derived from an EMBL/GenBank/DDBJ whole genome shotgun (WGS) entry which is preliminary data.</text>
</comment>
<dbReference type="EMBL" id="CAJOBA010079103">
    <property type="protein sequence ID" value="CAF4432627.1"/>
    <property type="molecule type" value="Genomic_DNA"/>
</dbReference>
<sequence>MSNHNMIEAFRFKDLSENISAIIDDYDKTIYEEQQKEDIGNVPSPILKKKMKKLNEQLTFLRAENRLLYNYLKWWCKQKIVQNQLSDLFDQSVPPTSGTKIFRLNLKK</sequence>
<evidence type="ECO:0000313" key="3">
    <source>
        <dbReference type="Proteomes" id="UP000677228"/>
    </source>
</evidence>
<proteinExistence type="predicted"/>
<accession>A0A8S2G546</accession>
<dbReference type="EMBL" id="CAJNOK010054559">
    <property type="protein sequence ID" value="CAF1616165.1"/>
    <property type="molecule type" value="Genomic_DNA"/>
</dbReference>
<evidence type="ECO:0000313" key="1">
    <source>
        <dbReference type="EMBL" id="CAF1616165.1"/>
    </source>
</evidence>
<evidence type="ECO:0000313" key="2">
    <source>
        <dbReference type="EMBL" id="CAF4432627.1"/>
    </source>
</evidence>
<dbReference type="Proteomes" id="UP000677228">
    <property type="component" value="Unassembled WGS sequence"/>
</dbReference>
<organism evidence="1 3">
    <name type="scientific">Didymodactylos carnosus</name>
    <dbReference type="NCBI Taxonomy" id="1234261"/>
    <lineage>
        <taxon>Eukaryota</taxon>
        <taxon>Metazoa</taxon>
        <taxon>Spiralia</taxon>
        <taxon>Gnathifera</taxon>
        <taxon>Rotifera</taxon>
        <taxon>Eurotatoria</taxon>
        <taxon>Bdelloidea</taxon>
        <taxon>Philodinida</taxon>
        <taxon>Philodinidae</taxon>
        <taxon>Didymodactylos</taxon>
    </lineage>
</organism>
<name>A0A8S2G546_9BILA</name>